<keyword evidence="3" id="KW-0460">Magnesium</keyword>
<evidence type="ECO:0000313" key="5">
    <source>
        <dbReference type="Proteomes" id="UP000291116"/>
    </source>
</evidence>
<comment type="cofactor">
    <cofactor evidence="1">
        <name>Mg(2+)</name>
        <dbReference type="ChEBI" id="CHEBI:18420"/>
    </cofactor>
</comment>
<dbReference type="OrthoDB" id="1773at2759"/>
<dbReference type="PANTHER" id="PTHR32308">
    <property type="entry name" value="LYASE BETA SUBUNIT, PUTATIVE (AFU_ORTHOLOGUE AFUA_4G13030)-RELATED"/>
    <property type="match status" value="1"/>
</dbReference>
<dbReference type="SUPFAM" id="SSF51621">
    <property type="entry name" value="Phosphoenolpyruvate/pyruvate domain"/>
    <property type="match status" value="1"/>
</dbReference>
<organism evidence="4 5">
    <name type="scientific">Pseudo-nitzschia multistriata</name>
    <dbReference type="NCBI Taxonomy" id="183589"/>
    <lineage>
        <taxon>Eukaryota</taxon>
        <taxon>Sar</taxon>
        <taxon>Stramenopiles</taxon>
        <taxon>Ochrophyta</taxon>
        <taxon>Bacillariophyta</taxon>
        <taxon>Bacillariophyceae</taxon>
        <taxon>Bacillariophycidae</taxon>
        <taxon>Bacillariales</taxon>
        <taxon>Bacillariaceae</taxon>
        <taxon>Pseudo-nitzschia</taxon>
    </lineage>
</organism>
<evidence type="ECO:0000256" key="2">
    <source>
        <dbReference type="ARBA" id="ARBA00022723"/>
    </source>
</evidence>
<dbReference type="Gene3D" id="3.20.20.60">
    <property type="entry name" value="Phosphoenolpyruvate-binding domains"/>
    <property type="match status" value="1"/>
</dbReference>
<dbReference type="PANTHER" id="PTHR32308:SF1">
    <property type="entry name" value="HPCH_HPAI ALDOLASE_CITRATE LYASE DOMAIN-CONTAINING PROTEIN"/>
    <property type="match status" value="1"/>
</dbReference>
<reference evidence="4 5" key="1">
    <citation type="submission" date="2019-01" db="EMBL/GenBank/DDBJ databases">
        <authorList>
            <person name="Ferrante I. M."/>
        </authorList>
    </citation>
    <scope>NUCLEOTIDE SEQUENCE [LARGE SCALE GENOMIC DNA]</scope>
    <source>
        <strain evidence="4 5">B856</strain>
    </source>
</reference>
<keyword evidence="5" id="KW-1185">Reference proteome</keyword>
<name>A0A448YX15_9STRA</name>
<dbReference type="InterPro" id="IPR040442">
    <property type="entry name" value="Pyrv_kinase-like_dom_sf"/>
</dbReference>
<evidence type="ECO:0000313" key="4">
    <source>
        <dbReference type="EMBL" id="VEU34321.1"/>
    </source>
</evidence>
<dbReference type="GO" id="GO:0003824">
    <property type="term" value="F:catalytic activity"/>
    <property type="evidence" value="ECO:0007669"/>
    <property type="project" value="InterPro"/>
</dbReference>
<evidence type="ECO:0000256" key="3">
    <source>
        <dbReference type="ARBA" id="ARBA00022842"/>
    </source>
</evidence>
<dbReference type="EMBL" id="CAACVS010000025">
    <property type="protein sequence ID" value="VEU34321.1"/>
    <property type="molecule type" value="Genomic_DNA"/>
</dbReference>
<accession>A0A448YX15</accession>
<proteinExistence type="predicted"/>
<dbReference type="AlphaFoldDB" id="A0A448YX15"/>
<dbReference type="Proteomes" id="UP000291116">
    <property type="component" value="Unassembled WGS sequence"/>
</dbReference>
<evidence type="ECO:0000256" key="1">
    <source>
        <dbReference type="ARBA" id="ARBA00001946"/>
    </source>
</evidence>
<dbReference type="InterPro" id="IPR015813">
    <property type="entry name" value="Pyrv/PenolPyrv_kinase-like_dom"/>
</dbReference>
<gene>
    <name evidence="4" type="ORF">PSNMU_V1.4_AUG-EV-PASAV3_0010240</name>
</gene>
<dbReference type="GO" id="GO:0000287">
    <property type="term" value="F:magnesium ion binding"/>
    <property type="evidence" value="ECO:0007669"/>
    <property type="project" value="TreeGrafter"/>
</dbReference>
<dbReference type="GO" id="GO:0006107">
    <property type="term" value="P:oxaloacetate metabolic process"/>
    <property type="evidence" value="ECO:0007669"/>
    <property type="project" value="TreeGrafter"/>
</dbReference>
<keyword evidence="2" id="KW-0479">Metal-binding</keyword>
<sequence>MAATRTRASAMMLKSMMDSAKMKHLARSHLFLSPQAGLKRNSFWRETMESDVLVYDFQDGCPPGERGNVMKGLHQAHEIYPNTPLSVRVTELERDKKTNEGTSTIYDELSTSLKQKQVYWLMLPMCNDTRDIQEYIDMINHIDEDWLKSHGGLQIICETPLGLHNLDDMLANYPQVKGVIAGSGDYFRFAQCRDDTLLPKFRWEIINACLRHGVFPIDAPPLVLGIEDGAAIDHFQGGANAGYRAGLILHPKQVRLSNEIFSPCPSYLEECERLIDPWLQERETGYVRASGDHFRGPPHLKQMHWSLKYDHQIRGKKTSHIQAVDPDLFADVASLLSKAHRVTDKASENGVTSENETSVERFLNTSMFLALSSSCHDRHEDVLTNLGYFNVEISATEDGTPRSYKEGAFVASQIKGRRLTSAGKLIVTTDVHVLDKDFKTICKMEKRLMEKKLNFDDHAEEGAYTHVDPRATPRYTRFTTEIVRSITDGAVCINEAKDKTVSVDVHDDYCSILNLDAPLHHTHKAVSDSKIKNKEDNLAKPVVPSTLHISHHDIQGIMNEGYDCCRNVTFHSPMRPDEDFTNRKYYVEEIGSLFDRNSSTTTKHESAAMGPGFLSVIWNANGELLSSILLSRNSINDTGSLLIGDSSPVSYTFTETDALNTTNYN</sequence>
<protein>
    <submittedName>
        <fullName evidence="4">Uncharacterized protein</fullName>
    </submittedName>
</protein>